<dbReference type="NCBIfam" id="TIGR01726">
    <property type="entry name" value="HEQRo_perm_3TM"/>
    <property type="match status" value="1"/>
</dbReference>
<feature type="transmembrane region" description="Helical" evidence="11">
    <location>
        <begin position="58"/>
        <end position="78"/>
    </location>
</feature>
<proteinExistence type="inferred from homology"/>
<keyword evidence="9 11" id="KW-1133">Transmembrane helix</keyword>
<evidence type="ECO:0000256" key="1">
    <source>
        <dbReference type="ARBA" id="ARBA00003159"/>
    </source>
</evidence>
<dbReference type="SUPFAM" id="SSF161098">
    <property type="entry name" value="MetI-like"/>
    <property type="match status" value="1"/>
</dbReference>
<evidence type="ECO:0000313" key="13">
    <source>
        <dbReference type="EMBL" id="TBW40721.1"/>
    </source>
</evidence>
<evidence type="ECO:0000259" key="12">
    <source>
        <dbReference type="PROSITE" id="PS50928"/>
    </source>
</evidence>
<keyword evidence="7 11" id="KW-0812">Transmembrane</keyword>
<keyword evidence="8" id="KW-0029">Amino-acid transport</keyword>
<name>A0A4Q9VYW1_9HYPH</name>
<dbReference type="CDD" id="cd06261">
    <property type="entry name" value="TM_PBP2"/>
    <property type="match status" value="1"/>
</dbReference>
<reference evidence="13 14" key="1">
    <citation type="submission" date="2019-02" db="EMBL/GenBank/DDBJ databases">
        <title>Siculibacillus lacustris gen. nov., sp. nov., a new rosette-forming bacterium isolated from a freshwater crater lake (Lake St. Ana, Romania).</title>
        <authorList>
            <person name="Felfoldi T."/>
            <person name="Marton Z."/>
            <person name="Szabo A."/>
            <person name="Mentes A."/>
            <person name="Boka K."/>
            <person name="Marialigeti K."/>
            <person name="Mathe I."/>
            <person name="Koncz M."/>
            <person name="Schumann P."/>
            <person name="Toth E."/>
        </authorList>
    </citation>
    <scope>NUCLEOTIDE SEQUENCE [LARGE SCALE GENOMIC DNA]</scope>
    <source>
        <strain evidence="13 14">SA-279</strain>
    </source>
</reference>
<evidence type="ECO:0000256" key="10">
    <source>
        <dbReference type="ARBA" id="ARBA00023136"/>
    </source>
</evidence>
<keyword evidence="10 11" id="KW-0472">Membrane</keyword>
<dbReference type="Gene3D" id="1.10.3720.10">
    <property type="entry name" value="MetI-like"/>
    <property type="match status" value="1"/>
</dbReference>
<evidence type="ECO:0000256" key="2">
    <source>
        <dbReference type="ARBA" id="ARBA00004429"/>
    </source>
</evidence>
<dbReference type="PROSITE" id="PS50928">
    <property type="entry name" value="ABC_TM1"/>
    <property type="match status" value="1"/>
</dbReference>
<comment type="caution">
    <text evidence="13">The sequence shown here is derived from an EMBL/GenBank/DDBJ whole genome shotgun (WGS) entry which is preliminary data.</text>
</comment>
<comment type="subcellular location">
    <subcellularLocation>
        <location evidence="2">Cell inner membrane</location>
        <topology evidence="2">Multi-pass membrane protein</topology>
    </subcellularLocation>
    <subcellularLocation>
        <location evidence="11">Cell membrane</location>
        <topology evidence="11">Multi-pass membrane protein</topology>
    </subcellularLocation>
</comment>
<dbReference type="PANTHER" id="PTHR30614:SF20">
    <property type="entry name" value="GLUTAMINE TRANSPORT SYSTEM PERMEASE PROTEIN GLNP"/>
    <property type="match status" value="1"/>
</dbReference>
<protein>
    <recommendedName>
        <fullName evidence="4">Putative glutamine transport system permease protein GlnP</fullName>
    </recommendedName>
</protein>
<dbReference type="EMBL" id="SJFN01000003">
    <property type="protein sequence ID" value="TBW40721.1"/>
    <property type="molecule type" value="Genomic_DNA"/>
</dbReference>
<accession>A0A4Q9VYW1</accession>
<evidence type="ECO:0000256" key="6">
    <source>
        <dbReference type="ARBA" id="ARBA00022475"/>
    </source>
</evidence>
<feature type="transmembrane region" description="Helical" evidence="11">
    <location>
        <begin position="178"/>
        <end position="200"/>
    </location>
</feature>
<keyword evidence="6" id="KW-1003">Cell membrane</keyword>
<dbReference type="GO" id="GO:0022857">
    <property type="term" value="F:transmembrane transporter activity"/>
    <property type="evidence" value="ECO:0007669"/>
    <property type="project" value="InterPro"/>
</dbReference>
<keyword evidence="14" id="KW-1185">Reference proteome</keyword>
<dbReference type="OrthoDB" id="9814902at2"/>
<dbReference type="InterPro" id="IPR000515">
    <property type="entry name" value="MetI-like"/>
</dbReference>
<dbReference type="GO" id="GO:0006865">
    <property type="term" value="P:amino acid transport"/>
    <property type="evidence" value="ECO:0007669"/>
    <property type="project" value="UniProtKB-KW"/>
</dbReference>
<feature type="transmembrane region" description="Helical" evidence="11">
    <location>
        <begin position="20"/>
        <end position="46"/>
    </location>
</feature>
<evidence type="ECO:0000313" key="14">
    <source>
        <dbReference type="Proteomes" id="UP000292781"/>
    </source>
</evidence>
<feature type="domain" description="ABC transmembrane type-1" evidence="12">
    <location>
        <begin position="20"/>
        <end position="208"/>
    </location>
</feature>
<evidence type="ECO:0000256" key="3">
    <source>
        <dbReference type="ARBA" id="ARBA00010072"/>
    </source>
</evidence>
<organism evidence="13 14">
    <name type="scientific">Siculibacillus lacustris</name>
    <dbReference type="NCBI Taxonomy" id="1549641"/>
    <lineage>
        <taxon>Bacteria</taxon>
        <taxon>Pseudomonadati</taxon>
        <taxon>Pseudomonadota</taxon>
        <taxon>Alphaproteobacteria</taxon>
        <taxon>Hyphomicrobiales</taxon>
        <taxon>Ancalomicrobiaceae</taxon>
        <taxon>Siculibacillus</taxon>
    </lineage>
</organism>
<dbReference type="InterPro" id="IPR035906">
    <property type="entry name" value="MetI-like_sf"/>
</dbReference>
<dbReference type="Proteomes" id="UP000292781">
    <property type="component" value="Unassembled WGS sequence"/>
</dbReference>
<dbReference type="PANTHER" id="PTHR30614">
    <property type="entry name" value="MEMBRANE COMPONENT OF AMINO ACID ABC TRANSPORTER"/>
    <property type="match status" value="1"/>
</dbReference>
<dbReference type="GO" id="GO:0043190">
    <property type="term" value="C:ATP-binding cassette (ABC) transporter complex"/>
    <property type="evidence" value="ECO:0007669"/>
    <property type="project" value="InterPro"/>
</dbReference>
<dbReference type="RefSeq" id="WP_131305957.1">
    <property type="nucleotide sequence ID" value="NZ_SJFN01000003.1"/>
</dbReference>
<dbReference type="InterPro" id="IPR010065">
    <property type="entry name" value="AA_ABC_transptr_permease_3TM"/>
</dbReference>
<evidence type="ECO:0000256" key="4">
    <source>
        <dbReference type="ARBA" id="ARBA00016506"/>
    </source>
</evidence>
<evidence type="ECO:0000256" key="5">
    <source>
        <dbReference type="ARBA" id="ARBA00022448"/>
    </source>
</evidence>
<comment type="similarity">
    <text evidence="3">Belongs to the binding-protein-dependent transport system permease family. HisMQ subfamily.</text>
</comment>
<dbReference type="AlphaFoldDB" id="A0A4Q9VYW1"/>
<evidence type="ECO:0000256" key="11">
    <source>
        <dbReference type="RuleBase" id="RU363032"/>
    </source>
</evidence>
<dbReference type="Pfam" id="PF00528">
    <property type="entry name" value="BPD_transp_1"/>
    <property type="match status" value="1"/>
</dbReference>
<dbReference type="FunFam" id="1.10.3720.10:FF:000033">
    <property type="entry name" value="Polar amino acid ABC transporter permease"/>
    <property type="match status" value="1"/>
</dbReference>
<evidence type="ECO:0000256" key="8">
    <source>
        <dbReference type="ARBA" id="ARBA00022970"/>
    </source>
</evidence>
<gene>
    <name evidence="13" type="ORF">EYW49_03050</name>
</gene>
<evidence type="ECO:0000256" key="7">
    <source>
        <dbReference type="ARBA" id="ARBA00022692"/>
    </source>
</evidence>
<sequence length="232" mass="24655">MNGFDWKVIVEWAPLLLQGLGVTILFTLGGLALGLVIGVAVAVMALSRHGLVRIVARAFVDAVRGTPLLLQLFILYYAMPSIGLKLSAPVAGILGLGINAGAYLAEIFRAGIEAVPRQHVHAARSLGMSSRQTFWRIELPQAVGLVLPPMANEMISLVKSTSLISTISIGELLRSGQIAVSITFAPLEIYLVVALLYLAINLALSNLVRVLEHRSGAGARGEAMRSLQDVGV</sequence>
<comment type="function">
    <text evidence="1">Part of the binding-protein-dependent transport system for glutamine; probably responsible for the translocation of the substrate across the membrane.</text>
</comment>
<evidence type="ECO:0000256" key="9">
    <source>
        <dbReference type="ARBA" id="ARBA00022989"/>
    </source>
</evidence>
<dbReference type="InterPro" id="IPR043429">
    <property type="entry name" value="ArtM/GltK/GlnP/TcyL/YhdX-like"/>
</dbReference>
<keyword evidence="5 11" id="KW-0813">Transport</keyword>
<feature type="transmembrane region" description="Helical" evidence="11">
    <location>
        <begin position="90"/>
        <end position="108"/>
    </location>
</feature>